<dbReference type="GO" id="GO:0008237">
    <property type="term" value="F:metallopeptidase activity"/>
    <property type="evidence" value="ECO:0007669"/>
    <property type="project" value="InterPro"/>
</dbReference>
<dbReference type="KEGG" id="mgr:MGG_10234"/>
<dbReference type="OMA" id="FDRKCAA"/>
<dbReference type="EMBL" id="JH165178">
    <property type="protein sequence ID" value="KYQ30546.1"/>
    <property type="molecule type" value="Genomic_DNA"/>
</dbReference>
<reference evidence="1 2" key="1">
    <citation type="journal article" date="2005" name="Nature">
        <title>The genome sequence of the rice blast fungus Magnaporthe grisea.</title>
        <authorList>
            <person name="Dean R.A."/>
            <person name="Talbot N.J."/>
            <person name="Ebbole D.J."/>
            <person name="Farman M.L."/>
            <person name="Mitchell T.K."/>
            <person name="Orbach M.J."/>
            <person name="Thon M."/>
            <person name="Kulkarni R."/>
            <person name="Xu J.R."/>
            <person name="Pan H."/>
            <person name="Read N.D."/>
            <person name="Lee Y.H."/>
            <person name="Carbone I."/>
            <person name="Brown D."/>
            <person name="Oh Y.Y."/>
            <person name="Donofrio N."/>
            <person name="Jeong J.S."/>
            <person name="Soanes D.M."/>
            <person name="Djonovic S."/>
            <person name="Kolomiets E."/>
            <person name="Rehmeyer C."/>
            <person name="Li W."/>
            <person name="Harding M."/>
            <person name="Kim S."/>
            <person name="Lebrun M.H."/>
            <person name="Bohnert H."/>
            <person name="Coughlan S."/>
            <person name="Butler J."/>
            <person name="Calvo S."/>
            <person name="Ma L.J."/>
            <person name="Nicol R."/>
            <person name="Purcell S."/>
            <person name="Nusbaum C."/>
            <person name="Galagan J.E."/>
            <person name="Birren B.W."/>
        </authorList>
    </citation>
    <scope>NUCLEOTIDE SEQUENCE [LARGE SCALE GENOMIC DNA]</scope>
    <source>
        <strain evidence="2">70-15 / ATCC MYA-4617 / FGSC 8958</strain>
    </source>
</reference>
<dbReference type="Proteomes" id="UP000009058">
    <property type="component" value="Unassembled WGS sequence"/>
</dbReference>
<dbReference type="SMR" id="A0A151V4Q6"/>
<sequence length="192" mass="21075">MAVARTPGRQQTNMQLTTILTTALACASTASAALNWSLQKASNPTTDQADAYNRIETAMRDAVARYHRHSPNASKTIRVYYAPGVPTAEASFNGDLRFGTNRAYMNTRTAMHEISHTLGVGTTNAFNNMCSSGNWPRALPLLRSFDGQGAVINCGGSHFWPYGLNYDNEWSETNAERHVRMVDAMIQDGIGR</sequence>
<dbReference type="GeneID" id="2681832"/>
<evidence type="ECO:0000313" key="2">
    <source>
        <dbReference type="Proteomes" id="UP000009058"/>
    </source>
</evidence>
<dbReference type="SUPFAM" id="SSF55486">
    <property type="entry name" value="Metalloproteases ('zincins'), catalytic domain"/>
    <property type="match status" value="1"/>
</dbReference>
<organism evidence="1 2">
    <name type="scientific">Pyricularia oryzae (strain 70-15 / ATCC MYA-4617 / FGSC 8958)</name>
    <name type="common">Rice blast fungus</name>
    <name type="synonym">Magnaporthe oryzae</name>
    <dbReference type="NCBI Taxonomy" id="242507"/>
    <lineage>
        <taxon>Eukaryota</taxon>
        <taxon>Fungi</taxon>
        <taxon>Dikarya</taxon>
        <taxon>Ascomycota</taxon>
        <taxon>Pezizomycotina</taxon>
        <taxon>Sordariomycetes</taxon>
        <taxon>Sordariomycetidae</taxon>
        <taxon>Magnaporthales</taxon>
        <taxon>Pyriculariaceae</taxon>
        <taxon>Pyricularia</taxon>
    </lineage>
</organism>
<dbReference type="InParanoid" id="A0A151V4Q6"/>
<dbReference type="RefSeq" id="XP_016846050.1">
    <property type="nucleotide sequence ID" value="XM_016990495.1"/>
</dbReference>
<proteinExistence type="predicted"/>
<dbReference type="PROSITE" id="PS51257">
    <property type="entry name" value="PROKAR_LIPOPROTEIN"/>
    <property type="match status" value="1"/>
</dbReference>
<evidence type="ECO:0008006" key="3">
    <source>
        <dbReference type="Google" id="ProtNLM"/>
    </source>
</evidence>
<dbReference type="Gene3D" id="3.40.390.10">
    <property type="entry name" value="Collagenase (Catalytic Domain)"/>
    <property type="match status" value="1"/>
</dbReference>
<dbReference type="OrthoDB" id="4426724at2759"/>
<evidence type="ECO:0000313" key="1">
    <source>
        <dbReference type="EMBL" id="KYQ30546.1"/>
    </source>
</evidence>
<dbReference type="VEuPathDB" id="FungiDB:MGG_10234"/>
<gene>
    <name evidence="1" type="ORF">MGG_10234</name>
</gene>
<accession>A0A151V4Q6</accession>
<dbReference type="AlphaFoldDB" id="A0A151V4Q6"/>
<dbReference type="InterPro" id="IPR024079">
    <property type="entry name" value="MetalloPept_cat_dom_sf"/>
</dbReference>
<dbReference type="eggNOG" id="ENOG502SH6C">
    <property type="taxonomic scope" value="Eukaryota"/>
</dbReference>
<keyword evidence="2" id="KW-1185">Reference proteome</keyword>
<name>A0A151V4Q6_PYRO7</name>
<protein>
    <recommendedName>
        <fullName evidence="3">Ricin B lectin</fullName>
    </recommendedName>
</protein>